<dbReference type="GO" id="GO:0016491">
    <property type="term" value="F:oxidoreductase activity"/>
    <property type="evidence" value="ECO:0007669"/>
    <property type="project" value="UniProtKB-KW"/>
</dbReference>
<keyword evidence="9" id="KW-1185">Reference proteome</keyword>
<evidence type="ECO:0000256" key="3">
    <source>
        <dbReference type="ARBA" id="ARBA00023004"/>
    </source>
</evidence>
<protein>
    <recommendedName>
        <fullName evidence="10">Rieske domain-containing protein</fullName>
    </recommendedName>
</protein>
<proteinExistence type="inferred from homology"/>
<dbReference type="InterPro" id="IPR005123">
    <property type="entry name" value="Oxoglu/Fe-dep_dioxygenase_dom"/>
</dbReference>
<dbReference type="PROSITE" id="PS51296">
    <property type="entry name" value="RIESKE"/>
    <property type="match status" value="1"/>
</dbReference>
<evidence type="ECO:0008006" key="10">
    <source>
        <dbReference type="Google" id="ProtNLM"/>
    </source>
</evidence>
<dbReference type="Gene3D" id="2.60.120.620">
    <property type="entry name" value="q2cbj1_9rhob like domain"/>
    <property type="match status" value="1"/>
</dbReference>
<keyword evidence="2 5" id="KW-0479">Metal-binding</keyword>
<dbReference type="Proteomes" id="UP000297737">
    <property type="component" value="Unassembled WGS sequence"/>
</dbReference>
<feature type="domain" description="Fe2OG dioxygenase" evidence="7">
    <location>
        <begin position="161"/>
        <end position="283"/>
    </location>
</feature>
<dbReference type="GO" id="GO:0046872">
    <property type="term" value="F:metal ion binding"/>
    <property type="evidence" value="ECO:0007669"/>
    <property type="project" value="UniProtKB-KW"/>
</dbReference>
<dbReference type="InterPro" id="IPR017941">
    <property type="entry name" value="Rieske_2Fe-2S"/>
</dbReference>
<dbReference type="RefSeq" id="WP_135246603.1">
    <property type="nucleotide sequence ID" value="NZ_SIHO01000003.1"/>
</dbReference>
<reference evidence="8 9" key="1">
    <citation type="submission" date="2019-02" db="EMBL/GenBank/DDBJ databases">
        <title>Polymorphobacter sp. isolated from the lake at the Tibet of China.</title>
        <authorList>
            <person name="Li A."/>
        </authorList>
    </citation>
    <scope>NUCLEOTIDE SEQUENCE [LARGE SCALE GENOMIC DNA]</scope>
    <source>
        <strain evidence="8 9">DJ1R-1</strain>
    </source>
</reference>
<sequence length="461" mass="50957">MKLADAQAIVFGGEHAILDDYAGRDAILAKLHDAFLAGVAHFAGPAARAGVERDGLRKLHLHFPVEKVLLLEDFINKRVRDDLYYWAYEVGHETIGLPDPFYVDMLIVLRVHYPQVVARVGGKEDAPPTDWEERLRLIEAGLRRPSIFINQITRRIRKRAKIAAHQIAFNDDLYHGDLPTLARSHGPHIDTWYGHSYDGFNVWLSIDGVNTGNTVILYPELFGNRVDYEPSSMYLAPGINLPAPTKVDLKPGQLLLFNPEMLHGTHVNISDDTRVALTMRINPNAPRFNDNAPFNAEHWYSSTALARRDFADIALFPADKFHGEPSVGQVPVPPDPHTRHLTLADAPAASGETRLCAVADLPAGDKLAVDGPGLKLLLVRSPEGLRAYDRRCPHRMVDLVDGHHDATQIFCPGHGIAFNLTDGKSACDAFKLRSYRVTERDGGIWLIRGVAAAEATADASA</sequence>
<dbReference type="Pfam" id="PF00355">
    <property type="entry name" value="Rieske"/>
    <property type="match status" value="1"/>
</dbReference>
<organism evidence="8 9">
    <name type="scientific">Glacieibacterium arshaanense</name>
    <dbReference type="NCBI Taxonomy" id="2511025"/>
    <lineage>
        <taxon>Bacteria</taxon>
        <taxon>Pseudomonadati</taxon>
        <taxon>Pseudomonadota</taxon>
        <taxon>Alphaproteobacteria</taxon>
        <taxon>Sphingomonadales</taxon>
        <taxon>Sphingosinicellaceae</taxon>
        <taxon>Glacieibacterium</taxon>
    </lineage>
</organism>
<evidence type="ECO:0000256" key="5">
    <source>
        <dbReference type="RuleBase" id="RU003682"/>
    </source>
</evidence>
<dbReference type="SUPFAM" id="SSF50022">
    <property type="entry name" value="ISP domain"/>
    <property type="match status" value="1"/>
</dbReference>
<dbReference type="GO" id="GO:0051537">
    <property type="term" value="F:2 iron, 2 sulfur cluster binding"/>
    <property type="evidence" value="ECO:0007669"/>
    <property type="project" value="UniProtKB-KW"/>
</dbReference>
<dbReference type="AlphaFoldDB" id="A0A4Y9EKN3"/>
<keyword evidence="1" id="KW-0001">2Fe-2S</keyword>
<dbReference type="OrthoDB" id="9800167at2"/>
<dbReference type="SUPFAM" id="SSF51197">
    <property type="entry name" value="Clavaminate synthase-like"/>
    <property type="match status" value="1"/>
</dbReference>
<evidence type="ECO:0000259" key="7">
    <source>
        <dbReference type="PROSITE" id="PS51471"/>
    </source>
</evidence>
<evidence type="ECO:0000313" key="9">
    <source>
        <dbReference type="Proteomes" id="UP000297737"/>
    </source>
</evidence>
<comment type="similarity">
    <text evidence="5">Belongs to the iron/ascorbate-dependent oxidoreductase family.</text>
</comment>
<dbReference type="InterPro" id="IPR036922">
    <property type="entry name" value="Rieske_2Fe-2S_sf"/>
</dbReference>
<dbReference type="PROSITE" id="PS51471">
    <property type="entry name" value="FE2OG_OXY"/>
    <property type="match status" value="1"/>
</dbReference>
<evidence type="ECO:0000313" key="8">
    <source>
        <dbReference type="EMBL" id="TFU01099.1"/>
    </source>
</evidence>
<accession>A0A4Y9EKN3</accession>
<dbReference type="Gene3D" id="2.102.10.10">
    <property type="entry name" value="Rieske [2Fe-2S] iron-sulphur domain"/>
    <property type="match status" value="1"/>
</dbReference>
<evidence type="ECO:0000256" key="2">
    <source>
        <dbReference type="ARBA" id="ARBA00022723"/>
    </source>
</evidence>
<evidence type="ECO:0000256" key="4">
    <source>
        <dbReference type="ARBA" id="ARBA00023014"/>
    </source>
</evidence>
<name>A0A4Y9EKN3_9SPHN</name>
<evidence type="ECO:0000256" key="1">
    <source>
        <dbReference type="ARBA" id="ARBA00022714"/>
    </source>
</evidence>
<dbReference type="EMBL" id="SIHO01000003">
    <property type="protein sequence ID" value="TFU01099.1"/>
    <property type="molecule type" value="Genomic_DNA"/>
</dbReference>
<feature type="domain" description="Rieske" evidence="6">
    <location>
        <begin position="353"/>
        <end position="446"/>
    </location>
</feature>
<keyword evidence="3 5" id="KW-0408">Iron</keyword>
<comment type="caution">
    <text evidence="8">The sequence shown here is derived from an EMBL/GenBank/DDBJ whole genome shotgun (WGS) entry which is preliminary data.</text>
</comment>
<keyword evidence="5" id="KW-0560">Oxidoreductase</keyword>
<keyword evidence="4" id="KW-0411">Iron-sulfur</keyword>
<gene>
    <name evidence="8" type="ORF">EUV02_12350</name>
</gene>
<evidence type="ECO:0000259" key="6">
    <source>
        <dbReference type="PROSITE" id="PS51296"/>
    </source>
</evidence>